<evidence type="ECO:0000313" key="2">
    <source>
        <dbReference type="Proteomes" id="UP000194873"/>
    </source>
</evidence>
<reference evidence="1 2" key="1">
    <citation type="submission" date="2017-01" db="EMBL/GenBank/DDBJ databases">
        <title>A new Hymenobacter.</title>
        <authorList>
            <person name="Liang Y."/>
            <person name="Feng F."/>
        </authorList>
    </citation>
    <scope>NUCLEOTIDE SEQUENCE [LARGE SCALE GENOMIC DNA]</scope>
    <source>
        <strain evidence="1">MIMBbqt21</strain>
    </source>
</reference>
<comment type="caution">
    <text evidence="1">The sequence shown here is derived from an EMBL/GenBank/DDBJ whole genome shotgun (WGS) entry which is preliminary data.</text>
</comment>
<dbReference type="EMBL" id="MTSE01000004">
    <property type="protein sequence ID" value="OUJ74158.1"/>
    <property type="molecule type" value="Genomic_DNA"/>
</dbReference>
<dbReference type="Pfam" id="PF06108">
    <property type="entry name" value="DUF952"/>
    <property type="match status" value="1"/>
</dbReference>
<dbReference type="Proteomes" id="UP000194873">
    <property type="component" value="Unassembled WGS sequence"/>
</dbReference>
<dbReference type="AlphaFoldDB" id="A0A243WEK9"/>
<sequence length="71" mass="7633">MAQVADTANLFYAGQEDVLALEIDEALLRAQGIATVQQWAAERGQVFSLIARLIPVSAIVRVLSVHKDLAG</sequence>
<name>A0A243WEK9_9BACT</name>
<proteinExistence type="predicted"/>
<dbReference type="InterPro" id="IPR009297">
    <property type="entry name" value="DUF952"/>
</dbReference>
<evidence type="ECO:0000313" key="1">
    <source>
        <dbReference type="EMBL" id="OUJ74158.1"/>
    </source>
</evidence>
<keyword evidence="2" id="KW-1185">Reference proteome</keyword>
<dbReference type="Gene3D" id="3.20.170.20">
    <property type="entry name" value="Protein of unknown function DUF952"/>
    <property type="match status" value="1"/>
</dbReference>
<organism evidence="1 2">
    <name type="scientific">Hymenobacter crusticola</name>
    <dbReference type="NCBI Taxonomy" id="1770526"/>
    <lineage>
        <taxon>Bacteria</taxon>
        <taxon>Pseudomonadati</taxon>
        <taxon>Bacteroidota</taxon>
        <taxon>Cytophagia</taxon>
        <taxon>Cytophagales</taxon>
        <taxon>Hymenobacteraceae</taxon>
        <taxon>Hymenobacter</taxon>
    </lineage>
</organism>
<protein>
    <submittedName>
        <fullName evidence="1">Uncharacterized protein</fullName>
    </submittedName>
</protein>
<gene>
    <name evidence="1" type="ORF">BXP70_10495</name>
</gene>
<accession>A0A243WEK9</accession>